<accession>W1X3W8</accession>
<gene>
    <name evidence="1" type="ORF">Q604_UNBC17957G0001</name>
</gene>
<evidence type="ECO:0000313" key="1">
    <source>
        <dbReference type="EMBL" id="ETJ24876.1"/>
    </source>
</evidence>
<comment type="caution">
    <text evidence="1">The sequence shown here is derived from an EMBL/GenBank/DDBJ whole genome shotgun (WGS) entry which is preliminary data.</text>
</comment>
<name>W1X3W8_9ZZZZ</name>
<organism evidence="1">
    <name type="scientific">human gut metagenome</name>
    <dbReference type="NCBI Taxonomy" id="408170"/>
    <lineage>
        <taxon>unclassified sequences</taxon>
        <taxon>metagenomes</taxon>
        <taxon>organismal metagenomes</taxon>
    </lineage>
</organism>
<dbReference type="AlphaFoldDB" id="W1X3W8"/>
<proteinExistence type="predicted"/>
<sequence>RKYKKRVAELEAAAAQIENTEISQKAQALFLFLYFVHDPKNFIFYLL</sequence>
<protein>
    <submittedName>
        <fullName evidence="1">Uncharacterized protein</fullName>
    </submittedName>
</protein>
<reference evidence="1" key="1">
    <citation type="submission" date="2013-12" db="EMBL/GenBank/DDBJ databases">
        <title>A Varibaculum cambriense genome reconstructed from a premature infant gut community with otherwise low bacterial novelty that shifts toward anaerobic metabolism during the third week of life.</title>
        <authorList>
            <person name="Brown C.T."/>
            <person name="Sharon I."/>
            <person name="Thomas B.C."/>
            <person name="Castelle C.J."/>
            <person name="Morowitz M.J."/>
            <person name="Banfield J.F."/>
        </authorList>
    </citation>
    <scope>NUCLEOTIDE SEQUENCE</scope>
</reference>
<feature type="non-terminal residue" evidence="1">
    <location>
        <position position="1"/>
    </location>
</feature>
<dbReference type="EMBL" id="AZMM01017957">
    <property type="protein sequence ID" value="ETJ24876.1"/>
    <property type="molecule type" value="Genomic_DNA"/>
</dbReference>